<dbReference type="InterPro" id="IPR039465">
    <property type="entry name" value="IL-17_rcpt-like"/>
</dbReference>
<keyword evidence="2" id="KW-1133">Transmembrane helix</keyword>
<name>A0ABQ7SGS3_PHRPL</name>
<dbReference type="InterPro" id="IPR027841">
    <property type="entry name" value="IL-17_rcpt_C/E_N"/>
</dbReference>
<dbReference type="PANTHER" id="PTHR15583">
    <property type="entry name" value="INTERLEUKIN-17 RECEPTOR"/>
    <property type="match status" value="1"/>
</dbReference>
<gene>
    <name evidence="4" type="ORF">JD844_027718</name>
</gene>
<keyword evidence="5" id="KW-1185">Reference proteome</keyword>
<protein>
    <recommendedName>
        <fullName evidence="3">Interleukin-17 receptor C/E N-terminal domain-containing protein</fullName>
    </recommendedName>
</protein>
<comment type="caution">
    <text evidence="4">The sequence shown here is derived from an EMBL/GenBank/DDBJ whole genome shotgun (WGS) entry which is preliminary data.</text>
</comment>
<dbReference type="Proteomes" id="UP000826234">
    <property type="component" value="Unassembled WGS sequence"/>
</dbReference>
<evidence type="ECO:0000256" key="2">
    <source>
        <dbReference type="SAM" id="Phobius"/>
    </source>
</evidence>
<keyword evidence="2" id="KW-0472">Membrane</keyword>
<reference evidence="4 5" key="1">
    <citation type="journal article" date="2022" name="Gigascience">
        <title>A chromosome-level genome assembly and annotation of the desert horned lizard, Phrynosoma platyrhinos, provides insight into chromosomal rearrangements among reptiles.</title>
        <authorList>
            <person name="Koochekian N."/>
            <person name="Ascanio A."/>
            <person name="Farleigh K."/>
            <person name="Card D.C."/>
            <person name="Schield D.R."/>
            <person name="Castoe T.A."/>
            <person name="Jezkova T."/>
        </authorList>
    </citation>
    <scope>NUCLEOTIDE SEQUENCE [LARGE SCALE GENOMIC DNA]</scope>
    <source>
        <strain evidence="4">NK-2021</strain>
    </source>
</reference>
<organism evidence="4 5">
    <name type="scientific">Phrynosoma platyrhinos</name>
    <name type="common">Desert horned lizard</name>
    <dbReference type="NCBI Taxonomy" id="52577"/>
    <lineage>
        <taxon>Eukaryota</taxon>
        <taxon>Metazoa</taxon>
        <taxon>Chordata</taxon>
        <taxon>Craniata</taxon>
        <taxon>Vertebrata</taxon>
        <taxon>Euteleostomi</taxon>
        <taxon>Lepidosauria</taxon>
        <taxon>Squamata</taxon>
        <taxon>Bifurcata</taxon>
        <taxon>Unidentata</taxon>
        <taxon>Episquamata</taxon>
        <taxon>Toxicofera</taxon>
        <taxon>Iguania</taxon>
        <taxon>Phrynosomatidae</taxon>
        <taxon>Phrynosomatinae</taxon>
        <taxon>Phrynosoma</taxon>
    </lineage>
</organism>
<feature type="transmembrane region" description="Helical" evidence="2">
    <location>
        <begin position="199"/>
        <end position="221"/>
    </location>
</feature>
<sequence length="240" mass="26919">MLLSDTKALWDNIDYNPVTQTLAWEAACPIHVTVSLCQLMKTDDECVDLENTSSRALEKVKYSRVDAHPRLCMKFTAKHGSWVRCPFAHGNFQVWKMRLAVMEEHTEVSFMSHTEAQFSVLVCHKTESSLCNTTGTHQPISVGGLRSMSVNISGKACGSNFCIQGWRTDVDYSIPSYICDLPCTSSTQGAEVYENSFNILSIIVLLAILVTMMALLGHKLLSVSRRKRKEEKSIVHDKIQ</sequence>
<dbReference type="Pfam" id="PF15037">
    <property type="entry name" value="IL17_R_N"/>
    <property type="match status" value="1"/>
</dbReference>
<feature type="domain" description="Interleukin-17 receptor C/E N-terminal" evidence="3">
    <location>
        <begin position="7"/>
        <end position="107"/>
    </location>
</feature>
<keyword evidence="1" id="KW-0732">Signal</keyword>
<keyword evidence="2" id="KW-0812">Transmembrane</keyword>
<evidence type="ECO:0000313" key="4">
    <source>
        <dbReference type="EMBL" id="KAH0616533.1"/>
    </source>
</evidence>
<evidence type="ECO:0000259" key="3">
    <source>
        <dbReference type="Pfam" id="PF15037"/>
    </source>
</evidence>
<dbReference type="PANTHER" id="PTHR15583:SF10">
    <property type="entry name" value="INTERLEUKIN-17 RECEPTOR E-LIKE-RELATED"/>
    <property type="match status" value="1"/>
</dbReference>
<feature type="non-terminal residue" evidence="4">
    <location>
        <position position="240"/>
    </location>
</feature>
<dbReference type="EMBL" id="JAIPUX010005290">
    <property type="protein sequence ID" value="KAH0616533.1"/>
    <property type="molecule type" value="Genomic_DNA"/>
</dbReference>
<evidence type="ECO:0000313" key="5">
    <source>
        <dbReference type="Proteomes" id="UP000826234"/>
    </source>
</evidence>
<evidence type="ECO:0000256" key="1">
    <source>
        <dbReference type="ARBA" id="ARBA00022729"/>
    </source>
</evidence>
<accession>A0ABQ7SGS3</accession>
<proteinExistence type="predicted"/>